<dbReference type="PANTHER" id="PTHR24074">
    <property type="entry name" value="CO-CHAPERONE PROTEIN DJLA"/>
    <property type="match status" value="1"/>
</dbReference>
<feature type="compositionally biased region" description="Polar residues" evidence="1">
    <location>
        <begin position="69"/>
        <end position="80"/>
    </location>
</feature>
<dbReference type="PROSITE" id="PS50076">
    <property type="entry name" value="DNAJ_2"/>
    <property type="match status" value="1"/>
</dbReference>
<organism evidence="4 5">
    <name type="scientific">Ferrimicrobium acidiphilum DSM 19497</name>
    <dbReference type="NCBI Taxonomy" id="1121877"/>
    <lineage>
        <taxon>Bacteria</taxon>
        <taxon>Bacillati</taxon>
        <taxon>Actinomycetota</taxon>
        <taxon>Acidimicrobiia</taxon>
        <taxon>Acidimicrobiales</taxon>
        <taxon>Acidimicrobiaceae</taxon>
        <taxon>Ferrimicrobium</taxon>
    </lineage>
</organism>
<keyword evidence="2" id="KW-0812">Transmembrane</keyword>
<feature type="compositionally biased region" description="Basic and acidic residues" evidence="1">
    <location>
        <begin position="81"/>
        <end position="90"/>
    </location>
</feature>
<dbReference type="Proteomes" id="UP000032336">
    <property type="component" value="Unassembled WGS sequence"/>
</dbReference>
<dbReference type="CDD" id="cd06257">
    <property type="entry name" value="DnaJ"/>
    <property type="match status" value="1"/>
</dbReference>
<proteinExistence type="predicted"/>
<dbReference type="GeneID" id="78372787"/>
<feature type="region of interest" description="Disordered" evidence="1">
    <location>
        <begin position="66"/>
        <end position="104"/>
    </location>
</feature>
<evidence type="ECO:0000256" key="1">
    <source>
        <dbReference type="SAM" id="MobiDB-lite"/>
    </source>
</evidence>
<feature type="transmembrane region" description="Helical" evidence="2">
    <location>
        <begin position="180"/>
        <end position="200"/>
    </location>
</feature>
<evidence type="ECO:0000259" key="3">
    <source>
        <dbReference type="PROSITE" id="PS50076"/>
    </source>
</evidence>
<protein>
    <submittedName>
        <fullName evidence="4">DnaJ-like protein</fullName>
    </submittedName>
</protein>
<accession>A0A0D8FU79</accession>
<dbReference type="Pfam" id="PF00226">
    <property type="entry name" value="DnaJ"/>
    <property type="match status" value="1"/>
</dbReference>
<sequence length="208" mass="22382">MARSADRTYYEILGVSPDASLEEIQSAYRQLARQVHPDKGGSAALFQLITDAKSTLSDPVKRRMYDATLNDNRNHGTTRPASDKGWRASDPRASSEYSRSTSKQINTVAERPAECLLGVGLLMLLLLPPASAGLGVFATILGGVALIGKVRLRKELSHGAVHPGDPLAALSGAPLLRAELARGVPAIMAVLGTVFIYALGLKQRRRRR</sequence>
<comment type="caution">
    <text evidence="4">The sequence shown here is derived from an EMBL/GenBank/DDBJ whole genome shotgun (WGS) entry which is preliminary data.</text>
</comment>
<evidence type="ECO:0000313" key="4">
    <source>
        <dbReference type="EMBL" id="KJE76686.1"/>
    </source>
</evidence>
<dbReference type="InterPro" id="IPR050817">
    <property type="entry name" value="DjlA_DnaK_co-chaperone"/>
</dbReference>
<dbReference type="STRING" id="1121877.FEAC_16150"/>
<feature type="compositionally biased region" description="Polar residues" evidence="1">
    <location>
        <begin position="95"/>
        <end position="104"/>
    </location>
</feature>
<dbReference type="AlphaFoldDB" id="A0A0D8FU79"/>
<evidence type="ECO:0000256" key="2">
    <source>
        <dbReference type="SAM" id="Phobius"/>
    </source>
</evidence>
<dbReference type="OrthoDB" id="9779889at2"/>
<dbReference type="eggNOG" id="COG0484">
    <property type="taxonomic scope" value="Bacteria"/>
</dbReference>
<reference evidence="4 5" key="1">
    <citation type="submission" date="2015-01" db="EMBL/GenBank/DDBJ databases">
        <title>Draft genome of the acidophilic iron oxidizer Ferrimicrobium acidiphilum strain T23.</title>
        <authorList>
            <person name="Poehlein A."/>
            <person name="Eisen S."/>
            <person name="Schloemann M."/>
            <person name="Johnson B.D."/>
            <person name="Daniel R."/>
            <person name="Muehling M."/>
        </authorList>
    </citation>
    <scope>NUCLEOTIDE SEQUENCE [LARGE SCALE GENOMIC DNA]</scope>
    <source>
        <strain evidence="4 5">T23</strain>
    </source>
</reference>
<keyword evidence="2" id="KW-1133">Transmembrane helix</keyword>
<dbReference type="RefSeq" id="WP_052566022.1">
    <property type="nucleotide sequence ID" value="NZ_JXUW01000013.1"/>
</dbReference>
<dbReference type="Gene3D" id="1.10.287.110">
    <property type="entry name" value="DnaJ domain"/>
    <property type="match status" value="1"/>
</dbReference>
<dbReference type="PRINTS" id="PR00625">
    <property type="entry name" value="JDOMAIN"/>
</dbReference>
<feature type="domain" description="J" evidence="3">
    <location>
        <begin position="8"/>
        <end position="69"/>
    </location>
</feature>
<name>A0A0D8FU79_9ACTN</name>
<dbReference type="SMART" id="SM00271">
    <property type="entry name" value="DnaJ"/>
    <property type="match status" value="1"/>
</dbReference>
<dbReference type="InterPro" id="IPR001623">
    <property type="entry name" value="DnaJ_domain"/>
</dbReference>
<feature type="transmembrane region" description="Helical" evidence="2">
    <location>
        <begin position="121"/>
        <end position="147"/>
    </location>
</feature>
<keyword evidence="2" id="KW-0472">Membrane</keyword>
<dbReference type="InterPro" id="IPR036869">
    <property type="entry name" value="J_dom_sf"/>
</dbReference>
<gene>
    <name evidence="4" type="ORF">FEAC_16150</name>
</gene>
<dbReference type="EMBL" id="JXUW01000013">
    <property type="protein sequence ID" value="KJE76686.1"/>
    <property type="molecule type" value="Genomic_DNA"/>
</dbReference>
<evidence type="ECO:0000313" key="5">
    <source>
        <dbReference type="Proteomes" id="UP000032336"/>
    </source>
</evidence>
<keyword evidence="5" id="KW-1185">Reference proteome</keyword>
<dbReference type="SUPFAM" id="SSF46565">
    <property type="entry name" value="Chaperone J-domain"/>
    <property type="match status" value="1"/>
</dbReference>